<dbReference type="InParanoid" id="A0A5C7F0Y2"/>
<name>A0A5C7F0Y2_9PROT</name>
<sequence length="148" mass="15948">MPARPISFYLKNLEGAQPPLAEARRLAELNHAYREVAPRELSRLSAIGSYRDGTMKIYATSGPVAAKLRQIVPRLIQAFRERGYEVTSIQTLVQAPATGPGVQAPTPRSLSPGAAESLEALANRLPASPLQEAVRALLAHGRAGRSEK</sequence>
<dbReference type="EMBL" id="VPFL01000003">
    <property type="protein sequence ID" value="TXF13164.1"/>
    <property type="molecule type" value="Genomic_DNA"/>
</dbReference>
<dbReference type="OrthoDB" id="9180666at2"/>
<proteinExistence type="predicted"/>
<dbReference type="InterPro" id="IPR007922">
    <property type="entry name" value="DciA-like"/>
</dbReference>
<evidence type="ECO:0000313" key="1">
    <source>
        <dbReference type="EMBL" id="TXF13164.1"/>
    </source>
</evidence>
<dbReference type="RefSeq" id="WP_147798806.1">
    <property type="nucleotide sequence ID" value="NZ_VPFL01000003.1"/>
</dbReference>
<accession>A0A5C7F0Y2</accession>
<keyword evidence="2" id="KW-1185">Reference proteome</keyword>
<evidence type="ECO:0000313" key="2">
    <source>
        <dbReference type="Proteomes" id="UP000321201"/>
    </source>
</evidence>
<gene>
    <name evidence="1" type="ORF">FR698_03610</name>
</gene>
<organism evidence="1 2">
    <name type="scientific">Pelomicrobium methylotrophicum</name>
    <dbReference type="NCBI Taxonomy" id="2602750"/>
    <lineage>
        <taxon>Bacteria</taxon>
        <taxon>Pseudomonadati</taxon>
        <taxon>Pseudomonadota</taxon>
        <taxon>Hydrogenophilia</taxon>
        <taxon>Hydrogenophilia incertae sedis</taxon>
        <taxon>Pelomicrobium</taxon>
    </lineage>
</organism>
<dbReference type="Pfam" id="PF05258">
    <property type="entry name" value="DciA"/>
    <property type="match status" value="1"/>
</dbReference>
<dbReference type="AlphaFoldDB" id="A0A5C7F0Y2"/>
<comment type="caution">
    <text evidence="1">The sequence shown here is derived from an EMBL/GenBank/DDBJ whole genome shotgun (WGS) entry which is preliminary data.</text>
</comment>
<protein>
    <submittedName>
        <fullName evidence="1">DUF721 domain-containing protein</fullName>
    </submittedName>
</protein>
<dbReference type="Proteomes" id="UP000321201">
    <property type="component" value="Unassembled WGS sequence"/>
</dbReference>
<reference evidence="1 2" key="1">
    <citation type="submission" date="2019-08" db="EMBL/GenBank/DDBJ databases">
        <title>Pelomicrobium methylotrophicum gen. nov., sp. nov. a moderately thermophilic, facultatively anaerobic, lithoautotrophic and methylotrophic bacterium isolated from a terrestrial mud volcano.</title>
        <authorList>
            <person name="Slobodkina G.B."/>
            <person name="Merkel A.Y."/>
            <person name="Slobodkin A.I."/>
        </authorList>
    </citation>
    <scope>NUCLEOTIDE SEQUENCE [LARGE SCALE GENOMIC DNA]</scope>
    <source>
        <strain evidence="1 2">SM250</strain>
    </source>
</reference>